<name>A0A6G1GTX7_9PEZI</name>
<dbReference type="InterPro" id="IPR056002">
    <property type="entry name" value="DUF7580"/>
</dbReference>
<feature type="domain" description="DUF7580" evidence="1">
    <location>
        <begin position="239"/>
        <end position="481"/>
    </location>
</feature>
<dbReference type="PANTHER" id="PTHR37542:SF3">
    <property type="entry name" value="PRION-INHIBITION AND PROPAGATION HELO DOMAIN-CONTAINING PROTEIN"/>
    <property type="match status" value="1"/>
</dbReference>
<protein>
    <recommendedName>
        <fullName evidence="1">DUF7580 domain-containing protein</fullName>
    </recommendedName>
</protein>
<dbReference type="OrthoDB" id="1911848at2759"/>
<dbReference type="EMBL" id="ML977168">
    <property type="protein sequence ID" value="KAF1984416.1"/>
    <property type="molecule type" value="Genomic_DNA"/>
</dbReference>
<dbReference type="Pfam" id="PF24476">
    <property type="entry name" value="DUF7580"/>
    <property type="match status" value="1"/>
</dbReference>
<evidence type="ECO:0000259" key="1">
    <source>
        <dbReference type="Pfam" id="PF24476"/>
    </source>
</evidence>
<evidence type="ECO:0000313" key="3">
    <source>
        <dbReference type="Proteomes" id="UP000800041"/>
    </source>
</evidence>
<reference evidence="2" key="1">
    <citation type="journal article" date="2020" name="Stud. Mycol.">
        <title>101 Dothideomycetes genomes: a test case for predicting lifestyles and emergence of pathogens.</title>
        <authorList>
            <person name="Haridas S."/>
            <person name="Albert R."/>
            <person name="Binder M."/>
            <person name="Bloem J."/>
            <person name="Labutti K."/>
            <person name="Salamov A."/>
            <person name="Andreopoulos B."/>
            <person name="Baker S."/>
            <person name="Barry K."/>
            <person name="Bills G."/>
            <person name="Bluhm B."/>
            <person name="Cannon C."/>
            <person name="Castanera R."/>
            <person name="Culley D."/>
            <person name="Daum C."/>
            <person name="Ezra D."/>
            <person name="Gonzalez J."/>
            <person name="Henrissat B."/>
            <person name="Kuo A."/>
            <person name="Liang C."/>
            <person name="Lipzen A."/>
            <person name="Lutzoni F."/>
            <person name="Magnuson J."/>
            <person name="Mondo S."/>
            <person name="Nolan M."/>
            <person name="Ohm R."/>
            <person name="Pangilinan J."/>
            <person name="Park H.-J."/>
            <person name="Ramirez L."/>
            <person name="Alfaro M."/>
            <person name="Sun H."/>
            <person name="Tritt A."/>
            <person name="Yoshinaga Y."/>
            <person name="Zwiers L.-H."/>
            <person name="Turgeon B."/>
            <person name="Goodwin S."/>
            <person name="Spatafora J."/>
            <person name="Crous P."/>
            <person name="Grigoriev I."/>
        </authorList>
    </citation>
    <scope>NUCLEOTIDE SEQUENCE</scope>
    <source>
        <strain evidence="2">CBS 113979</strain>
    </source>
</reference>
<dbReference type="PANTHER" id="PTHR37542">
    <property type="entry name" value="HELO DOMAIN-CONTAINING PROTEIN-RELATED"/>
    <property type="match status" value="1"/>
</dbReference>
<dbReference type="SUPFAM" id="SSF56112">
    <property type="entry name" value="Protein kinase-like (PK-like)"/>
    <property type="match status" value="1"/>
</dbReference>
<dbReference type="InterPro" id="IPR011009">
    <property type="entry name" value="Kinase-like_dom_sf"/>
</dbReference>
<keyword evidence="3" id="KW-1185">Reference proteome</keyword>
<proteinExistence type="predicted"/>
<organism evidence="2 3">
    <name type="scientific">Aulographum hederae CBS 113979</name>
    <dbReference type="NCBI Taxonomy" id="1176131"/>
    <lineage>
        <taxon>Eukaryota</taxon>
        <taxon>Fungi</taxon>
        <taxon>Dikarya</taxon>
        <taxon>Ascomycota</taxon>
        <taxon>Pezizomycotina</taxon>
        <taxon>Dothideomycetes</taxon>
        <taxon>Pleosporomycetidae</taxon>
        <taxon>Aulographales</taxon>
        <taxon>Aulographaceae</taxon>
    </lineage>
</organism>
<dbReference type="Gene3D" id="1.10.510.10">
    <property type="entry name" value="Transferase(Phosphotransferase) domain 1"/>
    <property type="match status" value="1"/>
</dbReference>
<gene>
    <name evidence="2" type="ORF">K402DRAFT_434695</name>
</gene>
<dbReference type="AlphaFoldDB" id="A0A6G1GTX7"/>
<evidence type="ECO:0000313" key="2">
    <source>
        <dbReference type="EMBL" id="KAF1984416.1"/>
    </source>
</evidence>
<accession>A0A6G1GTX7</accession>
<dbReference type="Proteomes" id="UP000800041">
    <property type="component" value="Unassembled WGS sequence"/>
</dbReference>
<sequence length="502" mass="56635">MMVKKGEPSGHLHVNLRPGARSIRLQPLSDELSADAEERADAPCISLVLRTREEPENLSVDTLIQWLGEDRPPNVISVQVLETTKKIQKFVHSIETCQTPLTKAVKNASLTNITAAWDHVERLVDECTSLRQRQGIPADLRFRMDALLKKLEAENANFVDTLERSVIPVHSVEDSEILDEAINDHVSSSLGIVQSLRLRQVVWSASKAQTELDEVQGASVAPSGIVEEKRYDGYYSEEEREELRSRIKHLAVLLSAPRDKGFQSLQCFLCEHKVFERRYILHFETPPNYDTTTSLPNLVNLIEKEKGPARPSLDQRLRMALILAKAVHKWHSAGWVHQGISSPNIRFLRFKGGKTDYSNPKLFGFDFARPDSDPSLGRATKDLSFDVYRHPQRQGPARQGHRKIHDYYSLGVVLLEIGLWDSAVNIVTIAGSNLNPVAIERLLENNSSDRLGVYTGEKYPQAVECCLKSESNTESEDRQETLLENRFHDQVIGKLAEGIRSL</sequence>